<comment type="subcellular location">
    <subcellularLocation>
        <location evidence="5">Cytoplasm</location>
    </subcellularLocation>
</comment>
<evidence type="ECO:0000256" key="5">
    <source>
        <dbReference type="HAMAP-Rule" id="MF_00376"/>
    </source>
</evidence>
<keyword evidence="5" id="KW-0963">Cytoplasm</keyword>
<evidence type="ECO:0000256" key="2">
    <source>
        <dbReference type="ARBA" id="ARBA00022741"/>
    </source>
</evidence>
<dbReference type="GO" id="GO:0015937">
    <property type="term" value="P:coenzyme A biosynthetic process"/>
    <property type="evidence" value="ECO:0007669"/>
    <property type="project" value="UniProtKB-UniRule"/>
</dbReference>
<keyword evidence="5 7" id="KW-0808">Transferase</keyword>
<dbReference type="PANTHER" id="PTHR10695">
    <property type="entry name" value="DEPHOSPHO-COA KINASE-RELATED"/>
    <property type="match status" value="1"/>
</dbReference>
<dbReference type="RefSeq" id="WP_075294056.1">
    <property type="nucleotide sequence ID" value="NZ_CP018802.1"/>
</dbReference>
<feature type="binding site" evidence="5">
    <location>
        <begin position="12"/>
        <end position="17"/>
    </location>
    <ligand>
        <name>ATP</name>
        <dbReference type="ChEBI" id="CHEBI:30616"/>
    </ligand>
</feature>
<evidence type="ECO:0000313" key="7">
    <source>
        <dbReference type="EMBL" id="QQF81946.1"/>
    </source>
</evidence>
<evidence type="ECO:0000256" key="3">
    <source>
        <dbReference type="ARBA" id="ARBA00022840"/>
    </source>
</evidence>
<proteinExistence type="inferred from homology"/>
<dbReference type="InterPro" id="IPR027417">
    <property type="entry name" value="P-loop_NTPase"/>
</dbReference>
<dbReference type="NCBIfam" id="TIGR00152">
    <property type="entry name" value="dephospho-CoA kinase"/>
    <property type="match status" value="1"/>
</dbReference>
<reference evidence="7 8" key="1">
    <citation type="submission" date="2020-12" db="EMBL/GenBank/DDBJ databases">
        <title>ASc-MMNZ-VFA-070.</title>
        <authorList>
            <person name="Schryvers A."/>
            <person name="Mostafa Nazari M."/>
            <person name="Farshchi Andisi V."/>
            <person name="Timsit E."/>
            <person name="Walter Morck D."/>
        </authorList>
    </citation>
    <scope>NUCLEOTIDE SEQUENCE [LARGE SCALE GENOMIC DNA]</scope>
    <source>
        <strain evidence="7 8">ASc-MMNZ-VFA-070</strain>
    </source>
</reference>
<protein>
    <recommendedName>
        <fullName evidence="5 6">Dephospho-CoA kinase</fullName>
        <ecNumber evidence="5 6">2.7.1.24</ecNumber>
    </recommendedName>
    <alternativeName>
        <fullName evidence="5">Dephosphocoenzyme A kinase</fullName>
    </alternativeName>
</protein>
<accession>A0A9Q6Z0T9</accession>
<keyword evidence="5 7" id="KW-0418">Kinase</keyword>
<comment type="similarity">
    <text evidence="1 5">Belongs to the CoaE family.</text>
</comment>
<dbReference type="AlphaFoldDB" id="A0A9Q6Z0T9"/>
<gene>
    <name evidence="5 7" type="primary">coaE</name>
    <name evidence="7" type="ORF">JFL49_07720</name>
</gene>
<dbReference type="InterPro" id="IPR001977">
    <property type="entry name" value="Depp_CoAkinase"/>
</dbReference>
<dbReference type="Gene3D" id="3.40.50.300">
    <property type="entry name" value="P-loop containing nucleotide triphosphate hydrolases"/>
    <property type="match status" value="1"/>
</dbReference>
<dbReference type="PANTHER" id="PTHR10695:SF46">
    <property type="entry name" value="BIFUNCTIONAL COENZYME A SYNTHASE-RELATED"/>
    <property type="match status" value="1"/>
</dbReference>
<dbReference type="GO" id="GO:0004140">
    <property type="term" value="F:dephospho-CoA kinase activity"/>
    <property type="evidence" value="ECO:0007669"/>
    <property type="project" value="UniProtKB-UniRule"/>
</dbReference>
<evidence type="ECO:0000256" key="1">
    <source>
        <dbReference type="ARBA" id="ARBA00009018"/>
    </source>
</evidence>
<dbReference type="OrthoDB" id="9812943at2"/>
<dbReference type="PROSITE" id="PS51219">
    <property type="entry name" value="DPCK"/>
    <property type="match status" value="1"/>
</dbReference>
<name>A0A9Q6Z0T9_HISSO</name>
<keyword evidence="2 5" id="KW-0547">Nucleotide-binding</keyword>
<dbReference type="GO" id="GO:0005524">
    <property type="term" value="F:ATP binding"/>
    <property type="evidence" value="ECO:0007669"/>
    <property type="project" value="UniProtKB-UniRule"/>
</dbReference>
<comment type="pathway">
    <text evidence="5">Cofactor biosynthesis; coenzyme A biosynthesis; CoA from (R)-pantothenate: step 5/5.</text>
</comment>
<evidence type="ECO:0000313" key="8">
    <source>
        <dbReference type="Proteomes" id="UP000595373"/>
    </source>
</evidence>
<sequence>MAYIVGLTGGIGSGKSTIANLFSELGVPIVDADVVARDVVAKDSLILEKIIAHFGEEVRLENGELNRSELRKLVFQNEKEKLWLNNLLHPVIREKMLQQLRSVNYPYVLWVVPLLIENKLMKLCDRVLVIDVEPELQILRASRRDSHSVELIKQMIQSQVNRELRLSFADDVIENNLPLEKNVANLKQSVAKLHRTYLHYAKIISRNSEEFEDIK</sequence>
<evidence type="ECO:0000256" key="6">
    <source>
        <dbReference type="NCBIfam" id="TIGR00152"/>
    </source>
</evidence>
<dbReference type="EMBL" id="CP066558">
    <property type="protein sequence ID" value="QQF81946.1"/>
    <property type="molecule type" value="Genomic_DNA"/>
</dbReference>
<dbReference type="SUPFAM" id="SSF52540">
    <property type="entry name" value="P-loop containing nucleoside triphosphate hydrolases"/>
    <property type="match status" value="1"/>
</dbReference>
<comment type="function">
    <text evidence="5">Catalyzes the phosphorylation of the 3'-hydroxyl group of dephosphocoenzyme A to form coenzyme A.</text>
</comment>
<dbReference type="CDD" id="cd02022">
    <property type="entry name" value="DPCK"/>
    <property type="match status" value="1"/>
</dbReference>
<dbReference type="GO" id="GO:0005737">
    <property type="term" value="C:cytoplasm"/>
    <property type="evidence" value="ECO:0007669"/>
    <property type="project" value="UniProtKB-SubCell"/>
</dbReference>
<dbReference type="Pfam" id="PF01121">
    <property type="entry name" value="CoaE"/>
    <property type="match status" value="1"/>
</dbReference>
<keyword evidence="8" id="KW-1185">Reference proteome</keyword>
<organism evidence="7 8">
    <name type="scientific">Histophilus somni</name>
    <name type="common">Haemophilus somnus</name>
    <dbReference type="NCBI Taxonomy" id="731"/>
    <lineage>
        <taxon>Bacteria</taxon>
        <taxon>Pseudomonadati</taxon>
        <taxon>Pseudomonadota</taxon>
        <taxon>Gammaproteobacteria</taxon>
        <taxon>Pasteurellales</taxon>
        <taxon>Pasteurellaceae</taxon>
        <taxon>Histophilus</taxon>
    </lineage>
</organism>
<keyword evidence="4 5" id="KW-0173">Coenzyme A biosynthesis</keyword>
<dbReference type="HAMAP" id="MF_00376">
    <property type="entry name" value="Dephospho_CoA_kinase"/>
    <property type="match status" value="1"/>
</dbReference>
<dbReference type="Proteomes" id="UP000595373">
    <property type="component" value="Chromosome"/>
</dbReference>
<keyword evidence="3 5" id="KW-0067">ATP-binding</keyword>
<comment type="catalytic activity">
    <reaction evidence="5">
        <text>3'-dephospho-CoA + ATP = ADP + CoA + H(+)</text>
        <dbReference type="Rhea" id="RHEA:18245"/>
        <dbReference type="ChEBI" id="CHEBI:15378"/>
        <dbReference type="ChEBI" id="CHEBI:30616"/>
        <dbReference type="ChEBI" id="CHEBI:57287"/>
        <dbReference type="ChEBI" id="CHEBI:57328"/>
        <dbReference type="ChEBI" id="CHEBI:456216"/>
        <dbReference type="EC" id="2.7.1.24"/>
    </reaction>
</comment>
<dbReference type="EC" id="2.7.1.24" evidence="5 6"/>
<evidence type="ECO:0000256" key="4">
    <source>
        <dbReference type="ARBA" id="ARBA00022993"/>
    </source>
</evidence>